<dbReference type="STRING" id="1160497.A0A1L9VGV9"/>
<name>A0A1L9VGV9_ASPGL</name>
<organism evidence="1 2">
    <name type="scientific">Aspergillus glaucus CBS 516.65</name>
    <dbReference type="NCBI Taxonomy" id="1160497"/>
    <lineage>
        <taxon>Eukaryota</taxon>
        <taxon>Fungi</taxon>
        <taxon>Dikarya</taxon>
        <taxon>Ascomycota</taxon>
        <taxon>Pezizomycotina</taxon>
        <taxon>Eurotiomycetes</taxon>
        <taxon>Eurotiomycetidae</taxon>
        <taxon>Eurotiales</taxon>
        <taxon>Aspergillaceae</taxon>
        <taxon>Aspergillus</taxon>
        <taxon>Aspergillus subgen. Aspergillus</taxon>
    </lineage>
</organism>
<evidence type="ECO:0008006" key="3">
    <source>
        <dbReference type="Google" id="ProtNLM"/>
    </source>
</evidence>
<reference evidence="2" key="1">
    <citation type="journal article" date="2017" name="Genome Biol.">
        <title>Comparative genomics reveals high biological diversity and specific adaptations in the industrially and medically important fungal genus Aspergillus.</title>
        <authorList>
            <person name="de Vries R.P."/>
            <person name="Riley R."/>
            <person name="Wiebenga A."/>
            <person name="Aguilar-Osorio G."/>
            <person name="Amillis S."/>
            <person name="Uchima C.A."/>
            <person name="Anderluh G."/>
            <person name="Asadollahi M."/>
            <person name="Askin M."/>
            <person name="Barry K."/>
            <person name="Battaglia E."/>
            <person name="Bayram O."/>
            <person name="Benocci T."/>
            <person name="Braus-Stromeyer S.A."/>
            <person name="Caldana C."/>
            <person name="Canovas D."/>
            <person name="Cerqueira G.C."/>
            <person name="Chen F."/>
            <person name="Chen W."/>
            <person name="Choi C."/>
            <person name="Clum A."/>
            <person name="Dos Santos R.A."/>
            <person name="Damasio A.R."/>
            <person name="Diallinas G."/>
            <person name="Emri T."/>
            <person name="Fekete E."/>
            <person name="Flipphi M."/>
            <person name="Freyberg S."/>
            <person name="Gallo A."/>
            <person name="Gournas C."/>
            <person name="Habgood R."/>
            <person name="Hainaut M."/>
            <person name="Harispe M.L."/>
            <person name="Henrissat B."/>
            <person name="Hilden K.S."/>
            <person name="Hope R."/>
            <person name="Hossain A."/>
            <person name="Karabika E."/>
            <person name="Karaffa L."/>
            <person name="Karanyi Z."/>
            <person name="Krasevec N."/>
            <person name="Kuo A."/>
            <person name="Kusch H."/>
            <person name="LaButti K."/>
            <person name="Lagendijk E.L."/>
            <person name="Lapidus A."/>
            <person name="Levasseur A."/>
            <person name="Lindquist E."/>
            <person name="Lipzen A."/>
            <person name="Logrieco A.F."/>
            <person name="MacCabe A."/>
            <person name="Maekelae M.R."/>
            <person name="Malavazi I."/>
            <person name="Melin P."/>
            <person name="Meyer V."/>
            <person name="Mielnichuk N."/>
            <person name="Miskei M."/>
            <person name="Molnar A.P."/>
            <person name="Mule G."/>
            <person name="Ngan C.Y."/>
            <person name="Orejas M."/>
            <person name="Orosz E."/>
            <person name="Ouedraogo J.P."/>
            <person name="Overkamp K.M."/>
            <person name="Park H.-S."/>
            <person name="Perrone G."/>
            <person name="Piumi F."/>
            <person name="Punt P.J."/>
            <person name="Ram A.F."/>
            <person name="Ramon A."/>
            <person name="Rauscher S."/>
            <person name="Record E."/>
            <person name="Riano-Pachon D.M."/>
            <person name="Robert V."/>
            <person name="Roehrig J."/>
            <person name="Ruller R."/>
            <person name="Salamov A."/>
            <person name="Salih N.S."/>
            <person name="Samson R.A."/>
            <person name="Sandor E."/>
            <person name="Sanguinetti M."/>
            <person name="Schuetze T."/>
            <person name="Sepcic K."/>
            <person name="Shelest E."/>
            <person name="Sherlock G."/>
            <person name="Sophianopoulou V."/>
            <person name="Squina F.M."/>
            <person name="Sun H."/>
            <person name="Susca A."/>
            <person name="Todd R.B."/>
            <person name="Tsang A."/>
            <person name="Unkles S.E."/>
            <person name="van de Wiele N."/>
            <person name="van Rossen-Uffink D."/>
            <person name="Oliveira J.V."/>
            <person name="Vesth T.C."/>
            <person name="Visser J."/>
            <person name="Yu J.-H."/>
            <person name="Zhou M."/>
            <person name="Andersen M.R."/>
            <person name="Archer D.B."/>
            <person name="Baker S.E."/>
            <person name="Benoit I."/>
            <person name="Brakhage A.A."/>
            <person name="Braus G.H."/>
            <person name="Fischer R."/>
            <person name="Frisvad J.C."/>
            <person name="Goldman G.H."/>
            <person name="Houbraken J."/>
            <person name="Oakley B."/>
            <person name="Pocsi I."/>
            <person name="Scazzocchio C."/>
            <person name="Seiboth B."/>
            <person name="vanKuyk P.A."/>
            <person name="Wortman J."/>
            <person name="Dyer P.S."/>
            <person name="Grigoriev I.V."/>
        </authorList>
    </citation>
    <scope>NUCLEOTIDE SEQUENCE [LARGE SCALE GENOMIC DNA]</scope>
    <source>
        <strain evidence="2">CBS 516.65</strain>
    </source>
</reference>
<dbReference type="InterPro" id="IPR006461">
    <property type="entry name" value="PLAC_motif_containing"/>
</dbReference>
<gene>
    <name evidence="1" type="ORF">ASPGLDRAFT_67398</name>
</gene>
<sequence length="158" mass="18000">MEIEKEKVYRAWPSGPPTYQQATSEHLQRITHNKRWNYSLFSCFEPGSLCLMGSCLPCITFGKTQARTRDPELPDFSHCNTQCSLFAFLALLGSQWIIQTVKRGETRERFGIEGSCCGDCCVSFCCSCCAVIQEEKEVELRTRPEYTGYQMTSGMTYP</sequence>
<dbReference type="NCBIfam" id="TIGR01571">
    <property type="entry name" value="A_thal_Cys_rich"/>
    <property type="match status" value="1"/>
</dbReference>
<accession>A0A1L9VGV9</accession>
<dbReference type="Pfam" id="PF04749">
    <property type="entry name" value="PLAC8"/>
    <property type="match status" value="1"/>
</dbReference>
<dbReference type="EMBL" id="KV878900">
    <property type="protein sequence ID" value="OJJ83139.1"/>
    <property type="molecule type" value="Genomic_DNA"/>
</dbReference>
<dbReference type="VEuPathDB" id="FungiDB:ASPGLDRAFT_67398"/>
<dbReference type="RefSeq" id="XP_022399837.1">
    <property type="nucleotide sequence ID" value="XM_022549131.1"/>
</dbReference>
<keyword evidence="2" id="KW-1185">Reference proteome</keyword>
<proteinExistence type="predicted"/>
<dbReference type="OrthoDB" id="1045822at2759"/>
<evidence type="ECO:0000313" key="1">
    <source>
        <dbReference type="EMBL" id="OJJ83139.1"/>
    </source>
</evidence>
<protein>
    <recommendedName>
        <fullName evidence="3">PLAC8-domain-containing protein</fullName>
    </recommendedName>
</protein>
<dbReference type="AlphaFoldDB" id="A0A1L9VGV9"/>
<dbReference type="GeneID" id="34465391"/>
<dbReference type="Proteomes" id="UP000184300">
    <property type="component" value="Unassembled WGS sequence"/>
</dbReference>
<evidence type="ECO:0000313" key="2">
    <source>
        <dbReference type="Proteomes" id="UP000184300"/>
    </source>
</evidence>
<dbReference type="PANTHER" id="PTHR15907">
    <property type="entry name" value="DUF614 FAMILY PROTEIN-RELATED"/>
    <property type="match status" value="1"/>
</dbReference>